<dbReference type="RefSeq" id="WP_280600060.1">
    <property type="nucleotide sequence ID" value="NZ_JARXRN010000020.1"/>
</dbReference>
<evidence type="ECO:0008006" key="3">
    <source>
        <dbReference type="Google" id="ProtNLM"/>
    </source>
</evidence>
<accession>A0ABT6JI28</accession>
<dbReference type="Proteomes" id="UP001156831">
    <property type="component" value="Unassembled WGS sequence"/>
</dbReference>
<proteinExistence type="predicted"/>
<reference evidence="1 2" key="1">
    <citation type="submission" date="2023-04" db="EMBL/GenBank/DDBJ databases">
        <title>Luteimonas sp. M1R5S18.</title>
        <authorList>
            <person name="Sun J.-Q."/>
        </authorList>
    </citation>
    <scope>NUCLEOTIDE SEQUENCE [LARGE SCALE GENOMIC DNA]</scope>
    <source>
        <strain evidence="1 2">M1R5S18</strain>
    </source>
</reference>
<organism evidence="1 2">
    <name type="scientific">Luteimonas rhizosphaericola</name>
    <dbReference type="NCBI Taxonomy" id="3042024"/>
    <lineage>
        <taxon>Bacteria</taxon>
        <taxon>Pseudomonadati</taxon>
        <taxon>Pseudomonadota</taxon>
        <taxon>Gammaproteobacteria</taxon>
        <taxon>Lysobacterales</taxon>
        <taxon>Lysobacteraceae</taxon>
        <taxon>Luteimonas</taxon>
    </lineage>
</organism>
<evidence type="ECO:0000313" key="1">
    <source>
        <dbReference type="EMBL" id="MDH5829726.1"/>
    </source>
</evidence>
<dbReference type="EMBL" id="JARXRN010000020">
    <property type="protein sequence ID" value="MDH5829726.1"/>
    <property type="molecule type" value="Genomic_DNA"/>
</dbReference>
<sequence>MLVKLLLLGGVGIAALIAYDHGRSIDEADVRAHYRTQLEALRAFDEEAICAGIADDYALELTERTPGGDASETLDGPESCDVSRKMLGFMRQMSEQTGGLVTIDVSYTIGTVTIAPDRRKATVESTSTAKLGDRLISRSRGREELSRSFWRTRSHGGTAQVWSYGG</sequence>
<keyword evidence="2" id="KW-1185">Reference proteome</keyword>
<gene>
    <name evidence="1" type="ORF">QFW80_04240</name>
</gene>
<protein>
    <recommendedName>
        <fullName evidence="3">Nuclear transport factor 2 family protein</fullName>
    </recommendedName>
</protein>
<comment type="caution">
    <text evidence="1">The sequence shown here is derived from an EMBL/GenBank/DDBJ whole genome shotgun (WGS) entry which is preliminary data.</text>
</comment>
<name>A0ABT6JI28_9GAMM</name>
<evidence type="ECO:0000313" key="2">
    <source>
        <dbReference type="Proteomes" id="UP001156831"/>
    </source>
</evidence>